<dbReference type="Gene3D" id="1.10.10.60">
    <property type="entry name" value="Homeodomain-like"/>
    <property type="match status" value="2"/>
</dbReference>
<evidence type="ECO:0000256" key="3">
    <source>
        <dbReference type="ARBA" id="ARBA00023163"/>
    </source>
</evidence>
<dbReference type="PROSITE" id="PS01124">
    <property type="entry name" value="HTH_ARAC_FAMILY_2"/>
    <property type="match status" value="1"/>
</dbReference>
<proteinExistence type="predicted"/>
<reference evidence="6 7" key="1">
    <citation type="submission" date="2020-04" db="EMBL/GenBank/DDBJ databases">
        <title>Paenibacillus algicola sp. nov., a novel marine bacterium producing alginate lyase.</title>
        <authorList>
            <person name="Huang H."/>
        </authorList>
    </citation>
    <scope>NUCLEOTIDE SEQUENCE [LARGE SCALE GENOMIC DNA]</scope>
    <source>
        <strain evidence="6 7">L7-75</strain>
    </source>
</reference>
<gene>
    <name evidence="6" type="ORF">HII30_14735</name>
</gene>
<evidence type="ECO:0000256" key="1">
    <source>
        <dbReference type="ARBA" id="ARBA00023015"/>
    </source>
</evidence>
<dbReference type="InterPro" id="IPR020449">
    <property type="entry name" value="Tscrpt_reg_AraC-type_HTH"/>
</dbReference>
<sequence length="753" mass="86035">MNTVPPTRKGKLYSRLLITITCCTVLTLLVSSLFYFVIYNQIDLKKAYQSDLSSLMQNSKEVVSMTESAQAVSFQIYRTYAVSKLMFYTNPNIYDEMAAMQELNNYLNSMPFIESIYVYNSDNERFFTARQQGQGGTLNKDELEDQNVLEVLNNFQQYRPFTPIPRTYTVNQINGEQTIRAYTYLGYDAIGHSQKINSAVVVNISSDWINKDIAAVNPEADAGKSYIWDNNQNRLLSGDTLEPKVLNPEDASLLDAHIKNKPSGYIVSKVSGKKSLVSFTSPDPLGWQYVRITPYSTITEAVSSIRNVTIWIACIIMAAGLFISWITSKMLYKPIHQIVDEKNRLEHEKRNSSYTIRQNLLRGLLQGVKPLQTPAQLLNLVQNGITFDFSLGYWVVLLKIDHFSAWKESKGNDLLVYKFAIMNIGWENGLKHFQVETVDMEDDGIAILFGRKDDELQESDETLLQEVLSHIQQSTLSFLKLSISAAYSKESYEPHRLSSLYKEVREAAKHRMFKGPGCIIRAQDIAELQTKEYVFPADKERKMNDALMSGKTQDAKVLFAEIVDETEFFPFHVVNLAISHLTMSVNQTLYAIYKNNSLDSLNRACLATPSSEHFETIDEVKSVFFKLFDEIHHKLSIKRSTKQHELVRKVNDIIHKEFNDPNLSLNRISEELGLSPIHVSRVYKQHTLSAIVDVINQVRMEQAREQLEHTSHSVVDIAQKCGYTSSSYFHRIFKKNFGVTPADYRRVKAQTSS</sequence>
<dbReference type="RefSeq" id="WP_169505810.1">
    <property type="nucleotide sequence ID" value="NZ_JABBPN010000014.1"/>
</dbReference>
<keyword evidence="3" id="KW-0804">Transcription</keyword>
<keyword evidence="4" id="KW-0472">Membrane</keyword>
<dbReference type="InterPro" id="IPR018060">
    <property type="entry name" value="HTH_AraC"/>
</dbReference>
<evidence type="ECO:0000256" key="4">
    <source>
        <dbReference type="SAM" id="Phobius"/>
    </source>
</evidence>
<feature type="domain" description="HTH araC/xylS-type" evidence="5">
    <location>
        <begin position="648"/>
        <end position="747"/>
    </location>
</feature>
<protein>
    <submittedName>
        <fullName evidence="6">Helix-turn-helix transcriptional regulator</fullName>
    </submittedName>
</protein>
<dbReference type="Pfam" id="PF12833">
    <property type="entry name" value="HTH_18"/>
    <property type="match status" value="1"/>
</dbReference>
<dbReference type="PANTHER" id="PTHR43280:SF10">
    <property type="entry name" value="REGULATORY PROTEIN POCR"/>
    <property type="match status" value="1"/>
</dbReference>
<name>A0A848MA28_PAELE</name>
<dbReference type="EMBL" id="JABBPN010000014">
    <property type="protein sequence ID" value="NMO97020.1"/>
    <property type="molecule type" value="Genomic_DNA"/>
</dbReference>
<dbReference type="GO" id="GO:0003700">
    <property type="term" value="F:DNA-binding transcription factor activity"/>
    <property type="evidence" value="ECO:0007669"/>
    <property type="project" value="InterPro"/>
</dbReference>
<dbReference type="InterPro" id="IPR018062">
    <property type="entry name" value="HTH_AraC-typ_CS"/>
</dbReference>
<keyword evidence="4" id="KW-0812">Transmembrane</keyword>
<dbReference type="Proteomes" id="UP000565468">
    <property type="component" value="Unassembled WGS sequence"/>
</dbReference>
<feature type="transmembrane region" description="Helical" evidence="4">
    <location>
        <begin position="12"/>
        <end position="38"/>
    </location>
</feature>
<dbReference type="SMART" id="SM00342">
    <property type="entry name" value="HTH_ARAC"/>
    <property type="match status" value="1"/>
</dbReference>
<keyword evidence="4" id="KW-1133">Transmembrane helix</keyword>
<dbReference type="AlphaFoldDB" id="A0A848MA28"/>
<comment type="caution">
    <text evidence="6">The sequence shown here is derived from an EMBL/GenBank/DDBJ whole genome shotgun (WGS) entry which is preliminary data.</text>
</comment>
<dbReference type="GO" id="GO:0043565">
    <property type="term" value="F:sequence-specific DNA binding"/>
    <property type="evidence" value="ECO:0007669"/>
    <property type="project" value="InterPro"/>
</dbReference>
<evidence type="ECO:0000313" key="7">
    <source>
        <dbReference type="Proteomes" id="UP000565468"/>
    </source>
</evidence>
<evidence type="ECO:0000313" key="6">
    <source>
        <dbReference type="EMBL" id="NMO97020.1"/>
    </source>
</evidence>
<keyword evidence="2" id="KW-0238">DNA-binding</keyword>
<feature type="transmembrane region" description="Helical" evidence="4">
    <location>
        <begin position="308"/>
        <end position="327"/>
    </location>
</feature>
<keyword evidence="1" id="KW-0805">Transcription regulation</keyword>
<dbReference type="InterPro" id="IPR009057">
    <property type="entry name" value="Homeodomain-like_sf"/>
</dbReference>
<accession>A0A848MA28</accession>
<evidence type="ECO:0000259" key="5">
    <source>
        <dbReference type="PROSITE" id="PS01124"/>
    </source>
</evidence>
<keyword evidence="7" id="KW-1185">Reference proteome</keyword>
<dbReference type="SUPFAM" id="SSF46689">
    <property type="entry name" value="Homeodomain-like"/>
    <property type="match status" value="1"/>
</dbReference>
<dbReference type="PANTHER" id="PTHR43280">
    <property type="entry name" value="ARAC-FAMILY TRANSCRIPTIONAL REGULATOR"/>
    <property type="match status" value="1"/>
</dbReference>
<dbReference type="PROSITE" id="PS00041">
    <property type="entry name" value="HTH_ARAC_FAMILY_1"/>
    <property type="match status" value="1"/>
</dbReference>
<evidence type="ECO:0000256" key="2">
    <source>
        <dbReference type="ARBA" id="ARBA00023125"/>
    </source>
</evidence>
<organism evidence="6 7">
    <name type="scientific">Paenibacillus lemnae</name>
    <dbReference type="NCBI Taxonomy" id="1330551"/>
    <lineage>
        <taxon>Bacteria</taxon>
        <taxon>Bacillati</taxon>
        <taxon>Bacillota</taxon>
        <taxon>Bacilli</taxon>
        <taxon>Bacillales</taxon>
        <taxon>Paenibacillaceae</taxon>
        <taxon>Paenibacillus</taxon>
    </lineage>
</organism>
<dbReference type="PRINTS" id="PR00032">
    <property type="entry name" value="HTHARAC"/>
</dbReference>